<dbReference type="EMBL" id="JADIKC010000005">
    <property type="protein sequence ID" value="MBM7122104.1"/>
    <property type="molecule type" value="Genomic_DNA"/>
</dbReference>
<organism evidence="3 4">
    <name type="scientific">Dyella kyungheensis</name>
    <dbReference type="NCBI Taxonomy" id="1242174"/>
    <lineage>
        <taxon>Bacteria</taxon>
        <taxon>Pseudomonadati</taxon>
        <taxon>Pseudomonadota</taxon>
        <taxon>Gammaproteobacteria</taxon>
        <taxon>Lysobacterales</taxon>
        <taxon>Rhodanobacteraceae</taxon>
        <taxon>Dyella</taxon>
    </lineage>
</organism>
<dbReference type="Proteomes" id="UP001430065">
    <property type="component" value="Unassembled WGS sequence"/>
</dbReference>
<gene>
    <name evidence="3" type="ORF">ISP20_13145</name>
</gene>
<keyword evidence="4" id="KW-1185">Reference proteome</keyword>
<evidence type="ECO:0000259" key="2">
    <source>
        <dbReference type="Pfam" id="PF12804"/>
    </source>
</evidence>
<reference evidence="3 4" key="1">
    <citation type="submission" date="2020-10" db="EMBL/GenBank/DDBJ databases">
        <title>Phylogeny of dyella-like bacteria.</title>
        <authorList>
            <person name="Fu J."/>
        </authorList>
    </citation>
    <scope>NUCLEOTIDE SEQUENCE [LARGE SCALE GENOMIC DNA]</scope>
    <source>
        <strain evidence="3 4">THG-B117</strain>
    </source>
</reference>
<protein>
    <submittedName>
        <fullName evidence="3">Nucleotidyltransferase family protein</fullName>
    </submittedName>
</protein>
<dbReference type="Pfam" id="PF12804">
    <property type="entry name" value="NTP_transf_3"/>
    <property type="match status" value="1"/>
</dbReference>
<evidence type="ECO:0000313" key="3">
    <source>
        <dbReference type="EMBL" id="MBM7122104.1"/>
    </source>
</evidence>
<dbReference type="Gene3D" id="3.90.550.10">
    <property type="entry name" value="Spore Coat Polysaccharide Biosynthesis Protein SpsA, Chain A"/>
    <property type="match status" value="1"/>
</dbReference>
<accession>A0ABS2JU36</accession>
<dbReference type="RefSeq" id="WP_204636537.1">
    <property type="nucleotide sequence ID" value="NZ_JADIKC010000005.1"/>
</dbReference>
<feature type="domain" description="MobA-like NTP transferase" evidence="2">
    <location>
        <begin position="10"/>
        <end position="174"/>
    </location>
</feature>
<dbReference type="CDD" id="cd04182">
    <property type="entry name" value="GT_2_like_f"/>
    <property type="match status" value="1"/>
</dbReference>
<dbReference type="InterPro" id="IPR025877">
    <property type="entry name" value="MobA-like_NTP_Trfase"/>
</dbReference>
<evidence type="ECO:0000256" key="1">
    <source>
        <dbReference type="ARBA" id="ARBA00022842"/>
    </source>
</evidence>
<dbReference type="PANTHER" id="PTHR43777:SF1">
    <property type="entry name" value="MOLYBDENUM COFACTOR CYTIDYLYLTRANSFERASE"/>
    <property type="match status" value="1"/>
</dbReference>
<dbReference type="SUPFAM" id="SSF53448">
    <property type="entry name" value="Nucleotide-diphospho-sugar transferases"/>
    <property type="match status" value="1"/>
</dbReference>
<sequence>MSRHDLQIGAIILAAGSASRYGALKQVIAIDGEPMVRRIARNALAARLQPVIVVVGAQGDRVIDCLNNLDVVAVENVEWASGMGSSLSEGVKALMAQASTLQALMVLLADQPAIRLDDLENMLTAHAQAPQRILACGHEGALSPPCIFPMTYAEELSALQGPQGARSLLEKHAAQVDAFDLPAALADIDEPDDYTAWETAQNRSRADEI</sequence>
<evidence type="ECO:0000313" key="4">
    <source>
        <dbReference type="Proteomes" id="UP001430065"/>
    </source>
</evidence>
<proteinExistence type="predicted"/>
<keyword evidence="1" id="KW-0460">Magnesium</keyword>
<name>A0ABS2JU36_9GAMM</name>
<dbReference type="PANTHER" id="PTHR43777">
    <property type="entry name" value="MOLYBDENUM COFACTOR CYTIDYLYLTRANSFERASE"/>
    <property type="match status" value="1"/>
</dbReference>
<comment type="caution">
    <text evidence="3">The sequence shown here is derived from an EMBL/GenBank/DDBJ whole genome shotgun (WGS) entry which is preliminary data.</text>
</comment>
<dbReference type="InterPro" id="IPR029044">
    <property type="entry name" value="Nucleotide-diphossugar_trans"/>
</dbReference>